<name>A0A9D1YXQ2_9MICO</name>
<dbReference type="PANTHER" id="PTHR37309:SF1">
    <property type="entry name" value="SLR0284 PROTEIN"/>
    <property type="match status" value="1"/>
</dbReference>
<dbReference type="Proteomes" id="UP000824005">
    <property type="component" value="Unassembled WGS sequence"/>
</dbReference>
<feature type="transmembrane region" description="Helical" evidence="1">
    <location>
        <begin position="36"/>
        <end position="58"/>
    </location>
</feature>
<reference evidence="2" key="2">
    <citation type="submission" date="2021-04" db="EMBL/GenBank/DDBJ databases">
        <authorList>
            <person name="Gilroy R."/>
        </authorList>
    </citation>
    <scope>NUCLEOTIDE SEQUENCE</scope>
    <source>
        <strain evidence="2">ChiGjej1B1-98</strain>
    </source>
</reference>
<comment type="caution">
    <text evidence="2">The sequence shown here is derived from an EMBL/GenBank/DDBJ whole genome shotgun (WGS) entry which is preliminary data.</text>
</comment>
<reference evidence="2" key="1">
    <citation type="journal article" date="2021" name="PeerJ">
        <title>Extensive microbial diversity within the chicken gut microbiome revealed by metagenomics and culture.</title>
        <authorList>
            <person name="Gilroy R."/>
            <person name="Ravi A."/>
            <person name="Getino M."/>
            <person name="Pursley I."/>
            <person name="Horton D.L."/>
            <person name="Alikhan N.F."/>
            <person name="Baker D."/>
            <person name="Gharbi K."/>
            <person name="Hall N."/>
            <person name="Watson M."/>
            <person name="Adriaenssens E.M."/>
            <person name="Foster-Nyarko E."/>
            <person name="Jarju S."/>
            <person name="Secka A."/>
            <person name="Antonio M."/>
            <person name="Oren A."/>
            <person name="Chaudhuri R.R."/>
            <person name="La Ragione R."/>
            <person name="Hildebrand F."/>
            <person name="Pallen M.J."/>
        </authorList>
    </citation>
    <scope>NUCLEOTIDE SEQUENCE</scope>
    <source>
        <strain evidence="2">ChiGjej1B1-98</strain>
    </source>
</reference>
<organism evidence="2 3">
    <name type="scientific">Candidatus Agrococcus pullicola</name>
    <dbReference type="NCBI Taxonomy" id="2838429"/>
    <lineage>
        <taxon>Bacteria</taxon>
        <taxon>Bacillati</taxon>
        <taxon>Actinomycetota</taxon>
        <taxon>Actinomycetes</taxon>
        <taxon>Micrococcales</taxon>
        <taxon>Microbacteriaceae</taxon>
        <taxon>Agrococcus</taxon>
    </lineage>
</organism>
<dbReference type="PANTHER" id="PTHR37309">
    <property type="entry name" value="SLR0284 PROTEIN"/>
    <property type="match status" value="1"/>
</dbReference>
<dbReference type="InterPro" id="IPR007165">
    <property type="entry name" value="Phage_holin_4_2"/>
</dbReference>
<feature type="transmembrane region" description="Helical" evidence="1">
    <location>
        <begin position="7"/>
        <end position="24"/>
    </location>
</feature>
<keyword evidence="1" id="KW-0472">Membrane</keyword>
<evidence type="ECO:0000313" key="3">
    <source>
        <dbReference type="Proteomes" id="UP000824005"/>
    </source>
</evidence>
<sequence>MRFFLRIVFTAVATWLVSLILPGLEIDSFGSDWWQLALTTLAVAFGFGIINATIGNLIRIVAFPVYILTLGIISFFVNGLLLMIVHWVSEALGWGLYIDNYWWGILGAFLISLTTGIITMITRPVFGKRRQRKR</sequence>
<dbReference type="AlphaFoldDB" id="A0A9D1YXQ2"/>
<feature type="transmembrane region" description="Helical" evidence="1">
    <location>
        <begin position="65"/>
        <end position="89"/>
    </location>
</feature>
<accession>A0A9D1YXQ2</accession>
<evidence type="ECO:0000256" key="1">
    <source>
        <dbReference type="SAM" id="Phobius"/>
    </source>
</evidence>
<proteinExistence type="predicted"/>
<feature type="transmembrane region" description="Helical" evidence="1">
    <location>
        <begin position="101"/>
        <end position="126"/>
    </location>
</feature>
<dbReference type="Pfam" id="PF04020">
    <property type="entry name" value="Phage_holin_4_2"/>
    <property type="match status" value="1"/>
</dbReference>
<evidence type="ECO:0000313" key="2">
    <source>
        <dbReference type="EMBL" id="HIY67221.1"/>
    </source>
</evidence>
<keyword evidence="1" id="KW-1133">Transmembrane helix</keyword>
<gene>
    <name evidence="2" type="ORF">H9830_13200</name>
</gene>
<dbReference type="EMBL" id="DXDC01000399">
    <property type="protein sequence ID" value="HIY67221.1"/>
    <property type="molecule type" value="Genomic_DNA"/>
</dbReference>
<protein>
    <submittedName>
        <fullName evidence="2">Phage holin family protein</fullName>
    </submittedName>
</protein>
<keyword evidence="1" id="KW-0812">Transmembrane</keyword>